<dbReference type="GO" id="GO:0004252">
    <property type="term" value="F:serine-type endopeptidase activity"/>
    <property type="evidence" value="ECO:0007669"/>
    <property type="project" value="InterPro"/>
</dbReference>
<keyword evidence="3" id="KW-1185">Reference proteome</keyword>
<feature type="signal peptide" evidence="1">
    <location>
        <begin position="1"/>
        <end position="20"/>
    </location>
</feature>
<dbReference type="InterPro" id="IPR043504">
    <property type="entry name" value="Peptidase_S1_PA_chymotrypsin"/>
</dbReference>
<accession>A0A0N4ZFS3</accession>
<dbReference type="PROSITE" id="PS50240">
    <property type="entry name" value="TRYPSIN_DOM"/>
    <property type="match status" value="1"/>
</dbReference>
<protein>
    <submittedName>
        <fullName evidence="4">Peptidase S1 domain-containing protein</fullName>
    </submittedName>
</protein>
<feature type="chain" id="PRO_5005891641" evidence="1">
    <location>
        <begin position="21"/>
        <end position="314"/>
    </location>
</feature>
<keyword evidence="1" id="KW-0732">Signal</keyword>
<dbReference type="SUPFAM" id="SSF50494">
    <property type="entry name" value="Trypsin-like serine proteases"/>
    <property type="match status" value="1"/>
</dbReference>
<evidence type="ECO:0000259" key="2">
    <source>
        <dbReference type="PROSITE" id="PS50240"/>
    </source>
</evidence>
<dbReference type="InterPro" id="IPR009003">
    <property type="entry name" value="Peptidase_S1_PA"/>
</dbReference>
<proteinExistence type="predicted"/>
<evidence type="ECO:0000256" key="1">
    <source>
        <dbReference type="SAM" id="SignalP"/>
    </source>
</evidence>
<evidence type="ECO:0000313" key="3">
    <source>
        <dbReference type="Proteomes" id="UP000038045"/>
    </source>
</evidence>
<dbReference type="Gene3D" id="2.40.10.10">
    <property type="entry name" value="Trypsin-like serine proteases"/>
    <property type="match status" value="1"/>
</dbReference>
<feature type="domain" description="Peptidase S1" evidence="2">
    <location>
        <begin position="17"/>
        <end position="313"/>
    </location>
</feature>
<dbReference type="WBParaSite" id="PTRK_0000660200.1">
    <property type="protein sequence ID" value="PTRK_0000660200.1"/>
    <property type="gene ID" value="PTRK_0000660200"/>
</dbReference>
<dbReference type="GO" id="GO:0006508">
    <property type="term" value="P:proteolysis"/>
    <property type="evidence" value="ECO:0007669"/>
    <property type="project" value="InterPro"/>
</dbReference>
<name>A0A0N4ZFS3_PARTI</name>
<evidence type="ECO:0000313" key="4">
    <source>
        <dbReference type="WBParaSite" id="PTRK_0000660200.1"/>
    </source>
</evidence>
<organism evidence="3 4">
    <name type="scientific">Parastrongyloides trichosuri</name>
    <name type="common">Possum-specific nematode worm</name>
    <dbReference type="NCBI Taxonomy" id="131310"/>
    <lineage>
        <taxon>Eukaryota</taxon>
        <taxon>Metazoa</taxon>
        <taxon>Ecdysozoa</taxon>
        <taxon>Nematoda</taxon>
        <taxon>Chromadorea</taxon>
        <taxon>Rhabditida</taxon>
        <taxon>Tylenchina</taxon>
        <taxon>Panagrolaimomorpha</taxon>
        <taxon>Strongyloidoidea</taxon>
        <taxon>Strongyloididae</taxon>
        <taxon>Parastrongyloides</taxon>
    </lineage>
</organism>
<dbReference type="Proteomes" id="UP000038045">
    <property type="component" value="Unplaced"/>
</dbReference>
<dbReference type="AlphaFoldDB" id="A0A0N4ZFS3"/>
<dbReference type="Pfam" id="PF00089">
    <property type="entry name" value="Trypsin"/>
    <property type="match status" value="1"/>
</dbReference>
<reference evidence="4" key="1">
    <citation type="submission" date="2017-02" db="UniProtKB">
        <authorList>
            <consortium name="WormBaseParasite"/>
        </authorList>
    </citation>
    <scope>IDENTIFICATION</scope>
</reference>
<dbReference type="InterPro" id="IPR001254">
    <property type="entry name" value="Trypsin_dom"/>
</dbReference>
<sequence>MYVKLLILLFFKHVSPLIHGRTVNSSDPRVRHFTTAFFRVNGTTSTYLCQGHFVNLTFLITTARCGHKILEPNDDGGAVFISGYGFDLNKIGKPEEILKFNNPVKKVIFNPKFYDFDPINDVAFVVMHRSIVQCQITDTFHPILIMTSDHFKQMSRDYYLLGHDEFRRESKCFIRSWGKDEENEFNMKLREIPVHLLETTDHYILLESEITEDDGFVCWGDIGGAVYCEIEEVIYIYSLVSFSDDIVKRSEKDCKKLKTSKMPFLYSKNNRHFIDSLFYNHSSDLDFFYNECDTKYKSRLKKHKLSWLYSRGKN</sequence>